<comment type="caution">
    <text evidence="7">The sequence shown here is derived from an EMBL/GenBank/DDBJ whole genome shotgun (WGS) entry which is preliminary data.</text>
</comment>
<gene>
    <name evidence="7" type="ORF">V5N11_031824</name>
    <name evidence="6" type="ORF">V5N11_032107</name>
</gene>
<reference evidence="7 8" key="1">
    <citation type="submission" date="2024-04" db="EMBL/GenBank/DDBJ databases">
        <title>Genome assembly C_amara_ONT_v2.</title>
        <authorList>
            <person name="Yant L."/>
            <person name="Moore C."/>
            <person name="Slenker M."/>
        </authorList>
    </citation>
    <scope>NUCLEOTIDE SEQUENCE [LARGE SCALE GENOMIC DNA]</scope>
    <source>
        <tissue evidence="7">Leaf</tissue>
    </source>
</reference>
<dbReference type="EMBL" id="JBANAX010000388">
    <property type="protein sequence ID" value="KAL1210871.1"/>
    <property type="molecule type" value="Genomic_DNA"/>
</dbReference>
<feature type="compositionally biased region" description="Pro residues" evidence="4">
    <location>
        <begin position="113"/>
        <end position="127"/>
    </location>
</feature>
<evidence type="ECO:0000313" key="6">
    <source>
        <dbReference type="EMBL" id="KAL1200084.1"/>
    </source>
</evidence>
<dbReference type="AlphaFoldDB" id="A0ABD1BG33"/>
<dbReference type="PANTHER" id="PTHR33599:SF13">
    <property type="entry name" value="FORMIN-LIKE PROTEIN 20"/>
    <property type="match status" value="1"/>
</dbReference>
<dbReference type="PANTHER" id="PTHR33599">
    <property type="entry name" value="PROTEIN IDA-LIKE 5"/>
    <property type="match status" value="1"/>
</dbReference>
<evidence type="ECO:0000256" key="5">
    <source>
        <dbReference type="SAM" id="SignalP"/>
    </source>
</evidence>
<dbReference type="GO" id="GO:0010227">
    <property type="term" value="P:floral organ abscission"/>
    <property type="evidence" value="ECO:0007669"/>
    <property type="project" value="UniProtKB-ARBA"/>
</dbReference>
<proteinExistence type="predicted"/>
<feature type="chain" id="PRO_5044723247" evidence="5">
    <location>
        <begin position="24"/>
        <end position="127"/>
    </location>
</feature>
<feature type="region of interest" description="Disordered" evidence="4">
    <location>
        <begin position="44"/>
        <end position="127"/>
    </location>
</feature>
<keyword evidence="3 5" id="KW-0732">Signal</keyword>
<evidence type="ECO:0000313" key="7">
    <source>
        <dbReference type="EMBL" id="KAL1210871.1"/>
    </source>
</evidence>
<name>A0ABD1BG33_CARAN</name>
<evidence type="ECO:0000256" key="3">
    <source>
        <dbReference type="ARBA" id="ARBA00022729"/>
    </source>
</evidence>
<evidence type="ECO:0000256" key="2">
    <source>
        <dbReference type="ARBA" id="ARBA00022525"/>
    </source>
</evidence>
<keyword evidence="8" id="KW-1185">Reference proteome</keyword>
<dbReference type="Proteomes" id="UP001558713">
    <property type="component" value="Unassembled WGS sequence"/>
</dbReference>
<evidence type="ECO:0000256" key="4">
    <source>
        <dbReference type="SAM" id="MobiDB-lite"/>
    </source>
</evidence>
<comment type="subcellular location">
    <subcellularLocation>
        <location evidence="1">Secreted</location>
        <location evidence="1">Extracellular space</location>
    </subcellularLocation>
</comment>
<organism evidence="7 8">
    <name type="scientific">Cardamine amara subsp. amara</name>
    <dbReference type="NCBI Taxonomy" id="228776"/>
    <lineage>
        <taxon>Eukaryota</taxon>
        <taxon>Viridiplantae</taxon>
        <taxon>Streptophyta</taxon>
        <taxon>Embryophyta</taxon>
        <taxon>Tracheophyta</taxon>
        <taxon>Spermatophyta</taxon>
        <taxon>Magnoliopsida</taxon>
        <taxon>eudicotyledons</taxon>
        <taxon>Gunneridae</taxon>
        <taxon>Pentapetalae</taxon>
        <taxon>rosids</taxon>
        <taxon>malvids</taxon>
        <taxon>Brassicales</taxon>
        <taxon>Brassicaceae</taxon>
        <taxon>Cardamineae</taxon>
        <taxon>Cardamine</taxon>
    </lineage>
</organism>
<sequence>MAKSTFVLVVISLGLLFACAIEATEKKLQDETNSLLWSRSSQGLTFGMLPKGQTPPSAPSKGQTPPTPPKSQSLVFTMLPKGQTPPSAPSKGQTPPTPPKSQRLIFAMLPKKFPIPPSGPSRPPKSV</sequence>
<feature type="signal peptide" evidence="5">
    <location>
        <begin position="1"/>
        <end position="23"/>
    </location>
</feature>
<accession>A0ABD1BG33</accession>
<dbReference type="GO" id="GO:0005576">
    <property type="term" value="C:extracellular region"/>
    <property type="evidence" value="ECO:0007669"/>
    <property type="project" value="UniProtKB-SubCell"/>
</dbReference>
<feature type="compositionally biased region" description="Polar residues" evidence="4">
    <location>
        <begin position="60"/>
        <end position="75"/>
    </location>
</feature>
<evidence type="ECO:0000256" key="1">
    <source>
        <dbReference type="ARBA" id="ARBA00004239"/>
    </source>
</evidence>
<dbReference type="EMBL" id="JBANAX010000632">
    <property type="protein sequence ID" value="KAL1200084.1"/>
    <property type="molecule type" value="Genomic_DNA"/>
</dbReference>
<dbReference type="PROSITE" id="PS51257">
    <property type="entry name" value="PROKAR_LIPOPROTEIN"/>
    <property type="match status" value="1"/>
</dbReference>
<protein>
    <submittedName>
        <fullName evidence="7">Uncharacterized protein</fullName>
    </submittedName>
</protein>
<dbReference type="InterPro" id="IPR039639">
    <property type="entry name" value="IDA-like"/>
</dbReference>
<evidence type="ECO:0000313" key="8">
    <source>
        <dbReference type="Proteomes" id="UP001558713"/>
    </source>
</evidence>
<keyword evidence="2" id="KW-0964">Secreted</keyword>